<dbReference type="InterPro" id="IPR024752">
    <property type="entry name" value="Myb/SANT-like_dom"/>
</dbReference>
<feature type="compositionally biased region" description="Polar residues" evidence="1">
    <location>
        <begin position="467"/>
        <end position="479"/>
    </location>
</feature>
<name>A0ABQ8BGC5_BRANA</name>
<reference evidence="3 4" key="1">
    <citation type="submission" date="2021-05" db="EMBL/GenBank/DDBJ databases">
        <title>Genome Assembly of Synthetic Allotetraploid Brassica napus Reveals Homoeologous Exchanges between Subgenomes.</title>
        <authorList>
            <person name="Davis J.T."/>
        </authorList>
    </citation>
    <scope>NUCLEOTIDE SEQUENCE [LARGE SCALE GENOMIC DNA]</scope>
    <source>
        <strain evidence="4">cv. Da-Ae</strain>
        <tissue evidence="3">Seedling</tissue>
    </source>
</reference>
<keyword evidence="4" id="KW-1185">Reference proteome</keyword>
<sequence>MSNRRQNANSSTHGDTNLPTETALRKGANFEWTPSSLYRLLELYDEAVKMNNYRIKDPTSFAKQFMVEKFNEEFGLDINYKFFKEKLDTLKKKYKKYRELLTSTGILVDPITSEIDASDSWWKDRERVIRFKFLVQEFNNKAEEDEEVLHKDHRYLHELYMEVVQEESFETTLTDTMTGFREFQRQNLQQLRQNPFDQDDYDNFDATVKIFESMELPNDTKFYWACINEFREDAFWRKYFIDRAENMASNRGQNVNSSTRHTETSTRSEEYLKWDHRRERIFIELYDQALAMNYYRLKDPSPLGKDFIVDKFNQEFNLDINYKFFREKLDQMKRKYKKYTGLMQNSTGISVDPVTSVISASDSWWKDRERKPPEFWDIMQRCFKLYDVCSQSQYSVNQRREEMMNEGLANDESHMDSETFADDMPQTQVPETQESEEVYRVNISDQTRPSSEFSREPIRQGSPPELSFQNNASRGQQQGRTRRESGATRVGGSSRAPARTSSRGSRKKQSFQTTLTDTMDGFREFQRQSLQQLRPDFFDQDNYDECERAIKIFESMEVPKNTEFYWACIQAFKDDRFWRKYFIDRPDNSIEDKLQFLQALTGYTRDSEFVGKRLASGQNSGNPNLSGNFSGSPSSGGNNSWGRTSGEPLGNVSQQWGTPPNAPQ</sequence>
<feature type="domain" description="Myb/SANT-like" evidence="2">
    <location>
        <begin position="273"/>
        <end position="367"/>
    </location>
</feature>
<dbReference type="PANTHER" id="PTHR31704:SF55">
    <property type="entry name" value="MYB_SANT-LIKE DNA-BINDING DOMAIN PROTEIN"/>
    <property type="match status" value="1"/>
</dbReference>
<feature type="region of interest" description="Disordered" evidence="1">
    <location>
        <begin position="1"/>
        <end position="20"/>
    </location>
</feature>
<evidence type="ECO:0000256" key="1">
    <source>
        <dbReference type="SAM" id="MobiDB-lite"/>
    </source>
</evidence>
<evidence type="ECO:0000259" key="2">
    <source>
        <dbReference type="Pfam" id="PF12776"/>
    </source>
</evidence>
<comment type="caution">
    <text evidence="3">The sequence shown here is derived from an EMBL/GenBank/DDBJ whole genome shotgun (WGS) entry which is preliminary data.</text>
</comment>
<feature type="region of interest" description="Disordered" evidence="1">
    <location>
        <begin position="425"/>
        <end position="513"/>
    </location>
</feature>
<dbReference type="EMBL" id="JAGKQM010000011">
    <property type="protein sequence ID" value="KAH0903855.1"/>
    <property type="molecule type" value="Genomic_DNA"/>
</dbReference>
<accession>A0ABQ8BGC5</accession>
<gene>
    <name evidence="3" type="ORF">HID58_043358</name>
</gene>
<protein>
    <recommendedName>
        <fullName evidence="2">Myb/SANT-like domain-containing protein</fullName>
    </recommendedName>
</protein>
<feature type="compositionally biased region" description="Low complexity" evidence="1">
    <location>
        <begin position="619"/>
        <end position="642"/>
    </location>
</feature>
<feature type="domain" description="Myb/SANT-like" evidence="2">
    <location>
        <begin position="31"/>
        <end position="124"/>
    </location>
</feature>
<evidence type="ECO:0000313" key="3">
    <source>
        <dbReference type="EMBL" id="KAH0903855.1"/>
    </source>
</evidence>
<evidence type="ECO:0000313" key="4">
    <source>
        <dbReference type="Proteomes" id="UP000824890"/>
    </source>
</evidence>
<feature type="compositionally biased region" description="Polar residues" evidence="1">
    <location>
        <begin position="651"/>
        <end position="664"/>
    </location>
</feature>
<feature type="region of interest" description="Disordered" evidence="1">
    <location>
        <begin position="614"/>
        <end position="664"/>
    </location>
</feature>
<organism evidence="3 4">
    <name type="scientific">Brassica napus</name>
    <name type="common">Rape</name>
    <dbReference type="NCBI Taxonomy" id="3708"/>
    <lineage>
        <taxon>Eukaryota</taxon>
        <taxon>Viridiplantae</taxon>
        <taxon>Streptophyta</taxon>
        <taxon>Embryophyta</taxon>
        <taxon>Tracheophyta</taxon>
        <taxon>Spermatophyta</taxon>
        <taxon>Magnoliopsida</taxon>
        <taxon>eudicotyledons</taxon>
        <taxon>Gunneridae</taxon>
        <taxon>Pentapetalae</taxon>
        <taxon>rosids</taxon>
        <taxon>malvids</taxon>
        <taxon>Brassicales</taxon>
        <taxon>Brassicaceae</taxon>
        <taxon>Brassiceae</taxon>
        <taxon>Brassica</taxon>
    </lineage>
</organism>
<dbReference type="Proteomes" id="UP000824890">
    <property type="component" value="Unassembled WGS sequence"/>
</dbReference>
<dbReference type="Pfam" id="PF12776">
    <property type="entry name" value="Myb_DNA-bind_3"/>
    <property type="match status" value="2"/>
</dbReference>
<feature type="compositionally biased region" description="Polar residues" evidence="1">
    <location>
        <begin position="443"/>
        <end position="452"/>
    </location>
</feature>
<dbReference type="PANTHER" id="PTHR31704">
    <property type="entry name" value="MYB/SANT-LIKE DNA-BINDING DOMAIN PROTEIN-RELATED"/>
    <property type="match status" value="1"/>
</dbReference>
<proteinExistence type="predicted"/>